<feature type="region of interest" description="Disordered" evidence="1">
    <location>
        <begin position="660"/>
        <end position="696"/>
    </location>
</feature>
<proteinExistence type="predicted"/>
<accession>A0A1Y2A0P0</accession>
<protein>
    <recommendedName>
        <fullName evidence="3">DUF7029 domain-containing protein</fullName>
    </recommendedName>
</protein>
<dbReference type="InterPro" id="IPR054293">
    <property type="entry name" value="DUF7029"/>
</dbReference>
<dbReference type="OrthoDB" id="5382170at2759"/>
<keyword evidence="2" id="KW-0732">Signal</keyword>
<dbReference type="Pfam" id="PF22974">
    <property type="entry name" value="DUF7029"/>
    <property type="match status" value="1"/>
</dbReference>
<evidence type="ECO:0000256" key="1">
    <source>
        <dbReference type="SAM" id="MobiDB-lite"/>
    </source>
</evidence>
<evidence type="ECO:0000313" key="5">
    <source>
        <dbReference type="Proteomes" id="UP000193144"/>
    </source>
</evidence>
<evidence type="ECO:0000313" key="4">
    <source>
        <dbReference type="EMBL" id="ORY16014.1"/>
    </source>
</evidence>
<gene>
    <name evidence="4" type="ORF">BCR34DRAFT_145102</name>
</gene>
<feature type="signal peptide" evidence="2">
    <location>
        <begin position="1"/>
        <end position="24"/>
    </location>
</feature>
<evidence type="ECO:0000256" key="2">
    <source>
        <dbReference type="SAM" id="SignalP"/>
    </source>
</evidence>
<evidence type="ECO:0000259" key="3">
    <source>
        <dbReference type="Pfam" id="PF22974"/>
    </source>
</evidence>
<dbReference type="AlphaFoldDB" id="A0A1Y2A0P0"/>
<name>A0A1Y2A0P0_9PLEO</name>
<feature type="domain" description="DUF7029" evidence="3">
    <location>
        <begin position="81"/>
        <end position="178"/>
    </location>
</feature>
<keyword evidence="5" id="KW-1185">Reference proteome</keyword>
<dbReference type="EMBL" id="MCFA01000021">
    <property type="protein sequence ID" value="ORY16014.1"/>
    <property type="molecule type" value="Genomic_DNA"/>
</dbReference>
<reference evidence="4 5" key="1">
    <citation type="submission" date="2016-07" db="EMBL/GenBank/DDBJ databases">
        <title>Pervasive Adenine N6-methylation of Active Genes in Fungi.</title>
        <authorList>
            <consortium name="DOE Joint Genome Institute"/>
            <person name="Mondo S.J."/>
            <person name="Dannebaum R.O."/>
            <person name="Kuo R.C."/>
            <person name="Labutti K."/>
            <person name="Haridas S."/>
            <person name="Kuo A."/>
            <person name="Salamov A."/>
            <person name="Ahrendt S.R."/>
            <person name="Lipzen A."/>
            <person name="Sullivan W."/>
            <person name="Andreopoulos W.B."/>
            <person name="Clum A."/>
            <person name="Lindquist E."/>
            <person name="Daum C."/>
            <person name="Ramamoorthy G.K."/>
            <person name="Gryganskyi A."/>
            <person name="Culley D."/>
            <person name="Magnuson J.K."/>
            <person name="James T.Y."/>
            <person name="O'Malley M.A."/>
            <person name="Stajich J.E."/>
            <person name="Spatafora J.W."/>
            <person name="Visel A."/>
            <person name="Grigoriev I.V."/>
        </authorList>
    </citation>
    <scope>NUCLEOTIDE SEQUENCE [LARGE SCALE GENOMIC DNA]</scope>
    <source>
        <strain evidence="4 5">CBS 115471</strain>
    </source>
</reference>
<comment type="caution">
    <text evidence="4">The sequence shown here is derived from an EMBL/GenBank/DDBJ whole genome shotgun (WGS) entry which is preliminary data.</text>
</comment>
<sequence>MGFFDFRNVCILLLAGSLSTQVSAKYVPPSPQDRVLRAATKRSDLFRRSMRIEQNFKTELSYIETENGWGSSSIFASSVRVNSKAPIFNLEEHEHHLQDVRCEGHIMRLDFVDPVSTRDARHACHGESGGFIITSHESCNEDGERAVYKVMEIESSADESSLELLVIKTAWKDAFSDLDIDFGYTTDGHLFRRHSDFQKIRRRQDSSSTTPVTLNTTATGTASVIAATPVSFTVSTLTSRPPIPTGIPDNKESATFDLAFQSLNTTFKPEDFLNGVETIVNVPTVPLEVGCKNCTTTGSLVLVQGNFKVGTANIPFSISDLDELNGLAMKAFESGFVELQANGLTAHIELFSKPSASGQFEMTLFKLPIVGFVIPGMGQAGVTFAATIQTSYNVTGGIEATYGFDLWVSPTTKSPDTSAYNDVKIPTTSKVKIPFPDLGNASKVGFDAAQVSALPFTANTSDIDLTLGVGFRPIVTIGFVLSDAQLDAEVDIFMDLPSLTAKFSSHKDGFDAECNLLSGNNSTSNSTDSQSPHWTNSTSPSLISNSTFLPSSAIPSLISEMGPLVLIEASVNVAIGVGGAFQVPIIAGGIPFETSVNVYETNFPLPTACLAANSGFRPALGLLQEKESSYIASVSSVSSVSSASSASAASSASQAAEASRTASAGGAGGNGNVPNPTSPGGGGQAKQSDAPGNSGMGRLANRYEGWQLAVLALGVVAGGMIML</sequence>
<feature type="chain" id="PRO_5012124072" description="DUF7029 domain-containing protein" evidence="2">
    <location>
        <begin position="25"/>
        <end position="723"/>
    </location>
</feature>
<dbReference type="Proteomes" id="UP000193144">
    <property type="component" value="Unassembled WGS sequence"/>
</dbReference>
<organism evidence="4 5">
    <name type="scientific">Clohesyomyces aquaticus</name>
    <dbReference type="NCBI Taxonomy" id="1231657"/>
    <lineage>
        <taxon>Eukaryota</taxon>
        <taxon>Fungi</taxon>
        <taxon>Dikarya</taxon>
        <taxon>Ascomycota</taxon>
        <taxon>Pezizomycotina</taxon>
        <taxon>Dothideomycetes</taxon>
        <taxon>Pleosporomycetidae</taxon>
        <taxon>Pleosporales</taxon>
        <taxon>Lindgomycetaceae</taxon>
        <taxon>Clohesyomyces</taxon>
    </lineage>
</organism>